<dbReference type="FunCoup" id="A0A1V9X9B3">
    <property type="interactions" value="912"/>
</dbReference>
<evidence type="ECO:0000256" key="3">
    <source>
        <dbReference type="ARBA" id="ARBA00023034"/>
    </source>
</evidence>
<dbReference type="EMBL" id="MNPL01018538">
    <property type="protein sequence ID" value="OQR70110.1"/>
    <property type="molecule type" value="Genomic_DNA"/>
</dbReference>
<dbReference type="PANTHER" id="PTHR13251">
    <property type="entry name" value="EPILEPSY HOLOPROSENCEPHALY CANDIDATE 1/TMEM1"/>
    <property type="match status" value="1"/>
</dbReference>
<proteinExistence type="predicted"/>
<keyword evidence="2" id="KW-0813">Transport</keyword>
<gene>
    <name evidence="6" type="ORF">BIW11_11848</name>
</gene>
<organism evidence="6 7">
    <name type="scientific">Tropilaelaps mercedesae</name>
    <dbReference type="NCBI Taxonomy" id="418985"/>
    <lineage>
        <taxon>Eukaryota</taxon>
        <taxon>Metazoa</taxon>
        <taxon>Ecdysozoa</taxon>
        <taxon>Arthropoda</taxon>
        <taxon>Chelicerata</taxon>
        <taxon>Arachnida</taxon>
        <taxon>Acari</taxon>
        <taxon>Parasitiformes</taxon>
        <taxon>Mesostigmata</taxon>
        <taxon>Gamasina</taxon>
        <taxon>Dermanyssoidea</taxon>
        <taxon>Laelapidae</taxon>
        <taxon>Tropilaelaps</taxon>
    </lineage>
</organism>
<dbReference type="Pfam" id="PF12584">
    <property type="entry name" value="TRAPPC10"/>
    <property type="match status" value="1"/>
</dbReference>
<comment type="subcellular location">
    <subcellularLocation>
        <location evidence="1">Golgi apparatus</location>
    </subcellularLocation>
</comment>
<dbReference type="Pfam" id="PF23036">
    <property type="entry name" value="TRAPPC10_1st"/>
    <property type="match status" value="1"/>
</dbReference>
<dbReference type="GO" id="GO:1990071">
    <property type="term" value="C:TRAPPII protein complex"/>
    <property type="evidence" value="ECO:0007669"/>
    <property type="project" value="InterPro"/>
</dbReference>
<protein>
    <submittedName>
        <fullName evidence="6">Trafficking protein particle complex subunit 10-like</fullName>
    </submittedName>
</protein>
<dbReference type="Proteomes" id="UP000192247">
    <property type="component" value="Unassembled WGS sequence"/>
</dbReference>
<evidence type="ECO:0000259" key="5">
    <source>
        <dbReference type="Pfam" id="PF23036"/>
    </source>
</evidence>
<dbReference type="InParanoid" id="A0A1V9X9B3"/>
<comment type="caution">
    <text evidence="6">The sequence shown here is derived from an EMBL/GenBank/DDBJ whole genome shotgun (WGS) entry which is preliminary data.</text>
</comment>
<keyword evidence="3" id="KW-0333">Golgi apparatus</keyword>
<dbReference type="STRING" id="418985.A0A1V9X9B3"/>
<evidence type="ECO:0000256" key="2">
    <source>
        <dbReference type="ARBA" id="ARBA00022448"/>
    </source>
</evidence>
<dbReference type="GO" id="GO:0006891">
    <property type="term" value="P:intra-Golgi vesicle-mediated transport"/>
    <property type="evidence" value="ECO:0007669"/>
    <property type="project" value="TreeGrafter"/>
</dbReference>
<sequence length="1142" mass="130021">MLMSSDMGNCTLFEELRDSICSAVGVEATEWRRSLGRNRMVHIDANWVEFDKDRLSANRETLLNRQYLHTFWTDCSDSDEYKNTVKQEILLWMQELKAKSQWDWLIVVVEDNARKTPAKTTSKLLKSTVWDRIRNDFPSKNIDRVCTFIRPSRGELGNRNASLDTFLGQFRTALLHGLNREIGYYEDKLREKREARNSVGWSFIDFYFMQEQLAFVFETMTLYEDALVQYDELDALLTQFVINAAQGEAPPWLQTLTNCRSSWKALSMKSHNTSLTTTTDSRQHKQCQHQQQSTNTLFGDGKGSLLDLRNLLFLRICNILILLCRPWEMARRALPYIQNAQVELKSLCVELNCPGAVDAWALAGFLETLFVSERYNDSSQVESYSLHTAQLWAHARLKMKSLGILCGLMPRDLPTSEQIHRVVNILAGLGDDPRAGESELSPCRRISEALSSKESFMRHYKDVCEIAMGTFKHVGRLRSARLIGKDLAEFYLDKDEPQMAVQFLQDLLKMYLTERWVSLAVLTQKQLLQCYQLLSYDLLYLHTVLMLATNRSLDQRERRHFFDDVLATKDRLSKSMKSNKNLMFAFAGILSLDELQIVSDSSILTLNSDIRLRLTVTSNLLAEVKMRKVIVPCEKLEEVSQIRGSPRKGSVILPPGGKRPLPKISVQQVTQTNSIGLVCSNQHQVLSRQDSSNLGSPSSQDLVRVKSDTQFVAKDVYLAPGPNVIELAFRTTQWGSHEMRQLVMEWDHLGFVENLENSIHRTRVDIIEEKCRLSFELPSEELLAGVSQSVKLLVNAGSRAVSAGSIVALSSLSPGLHFDESSVVIPEEIAAFESRSFSISLKSDFCDQWTPNGVIHEITACARWEDAQEGQNELSDIQAVQEKVKLRFTPPFIVTHKLHTCDTSKFIQVEVIGHSSQFFSVRNPRLDCPSGLTAHILEKVDVFRVNSSYPTAFVWQLESTKEFDKPLQLKFALDFYWDAGNQTGVYSALFKIDALKTLCSVHVTVEPESQGHCKVDALCKLNIRVQRMHSGIKMENRSFDKDPMQLRMEISADPGLWALQGRNSDTFTLDQEYTSSVEMKPLVRGYLPIPQVQLMIYHPPCKVEHDKDLAKEKLEPFLFGQVYSWSRAAQTQVPTAAHPDGK</sequence>
<keyword evidence="7" id="KW-1185">Reference proteome</keyword>
<dbReference type="PANTHER" id="PTHR13251:SF3">
    <property type="entry name" value="TRAFFICKING PROTEIN PARTICLE COMPLEX SUBUNIT 10"/>
    <property type="match status" value="1"/>
</dbReference>
<evidence type="ECO:0000313" key="6">
    <source>
        <dbReference type="EMBL" id="OQR70110.1"/>
    </source>
</evidence>
<dbReference type="InterPro" id="IPR045126">
    <property type="entry name" value="TRAPPC10/Trs130"/>
</dbReference>
<evidence type="ECO:0000313" key="7">
    <source>
        <dbReference type="Proteomes" id="UP000192247"/>
    </source>
</evidence>
<evidence type="ECO:0000259" key="4">
    <source>
        <dbReference type="Pfam" id="PF12584"/>
    </source>
</evidence>
<dbReference type="GO" id="GO:0034498">
    <property type="term" value="P:early endosome to Golgi transport"/>
    <property type="evidence" value="ECO:0007669"/>
    <property type="project" value="TreeGrafter"/>
</dbReference>
<dbReference type="AlphaFoldDB" id="A0A1V9X9B3"/>
<reference evidence="6 7" key="1">
    <citation type="journal article" date="2017" name="Gigascience">
        <title>Draft genome of the honey bee ectoparasitic mite, Tropilaelaps mercedesae, is shaped by the parasitic life history.</title>
        <authorList>
            <person name="Dong X."/>
            <person name="Armstrong S.D."/>
            <person name="Xia D."/>
            <person name="Makepeace B.L."/>
            <person name="Darby A.C."/>
            <person name="Kadowaki T."/>
        </authorList>
    </citation>
    <scope>NUCLEOTIDE SEQUENCE [LARGE SCALE GENOMIC DNA]</scope>
    <source>
        <strain evidence="6">Wuxi-XJTLU</strain>
    </source>
</reference>
<dbReference type="OrthoDB" id="10256906at2759"/>
<name>A0A1V9X9B3_9ACAR</name>
<dbReference type="GO" id="GO:0005829">
    <property type="term" value="C:cytosol"/>
    <property type="evidence" value="ECO:0007669"/>
    <property type="project" value="GOC"/>
</dbReference>
<dbReference type="InterPro" id="IPR022233">
    <property type="entry name" value="TRAPPC10/Trs130_C"/>
</dbReference>
<feature type="domain" description="TRAPPC10/Trs130 C-terminal" evidence="4">
    <location>
        <begin position="1005"/>
        <end position="1133"/>
    </location>
</feature>
<accession>A0A1V9X9B3</accession>
<evidence type="ECO:0000256" key="1">
    <source>
        <dbReference type="ARBA" id="ARBA00004555"/>
    </source>
</evidence>
<feature type="domain" description="TRAPPC10/Trs130 N-terminal" evidence="5">
    <location>
        <begin position="8"/>
        <end position="330"/>
    </location>
</feature>
<dbReference type="InterPro" id="IPR056913">
    <property type="entry name" value="TRAPPC10/Trs130_N"/>
</dbReference>